<gene>
    <name evidence="10" type="ORF">D7V94_11090</name>
</gene>
<dbReference type="CDD" id="cd00075">
    <property type="entry name" value="HATPase"/>
    <property type="match status" value="1"/>
</dbReference>
<dbReference type="InterPro" id="IPR003594">
    <property type="entry name" value="HATPase_dom"/>
</dbReference>
<dbReference type="CDD" id="cd00082">
    <property type="entry name" value="HisKA"/>
    <property type="match status" value="1"/>
</dbReference>
<dbReference type="GO" id="GO:0016036">
    <property type="term" value="P:cellular response to phosphate starvation"/>
    <property type="evidence" value="ECO:0007669"/>
    <property type="project" value="TreeGrafter"/>
</dbReference>
<sequence length="343" mass="38554">MKLQNLSIRRFLLILAAGVAITATCLIAVFCLMTGSGIFALYGMLLTAAMFVWGIIFLKFFQRKLTEFTNSLCRTMDGMIDGGERPQADMEAETSLARISHRLERLYNIMQMNRCKVEEEKAELQTLVSDISHQTKTPIANLKMINDTMQTRKMPEEKLQEFLQASGSQLDKLDFLIHTMVKTSRLETGVITLEKKQALFADTLTMALNGILAPMEKKQIALSVDCPDRFSFPHDSRWTAEALYNILDNAVKYTPACGSIRVTVQEWEMYFKIDIADTGKGIPEKEQAAIFKRFYREDTVHDIDGIGIGLYLARKIVTMQGGYIKVVSAVGAGSAFSVFLPKK</sequence>
<organism evidence="10 11">
    <name type="scientific">Parablautia intestinalis</name>
    <dbReference type="NCBI Taxonomy" id="2320100"/>
    <lineage>
        <taxon>Bacteria</taxon>
        <taxon>Bacillati</taxon>
        <taxon>Bacillota</taxon>
        <taxon>Clostridia</taxon>
        <taxon>Lachnospirales</taxon>
        <taxon>Lachnospiraceae</taxon>
        <taxon>Parablautia</taxon>
    </lineage>
</organism>
<dbReference type="GO" id="GO:0004721">
    <property type="term" value="F:phosphoprotein phosphatase activity"/>
    <property type="evidence" value="ECO:0007669"/>
    <property type="project" value="TreeGrafter"/>
</dbReference>
<feature type="domain" description="Histidine kinase" evidence="9">
    <location>
        <begin position="130"/>
        <end position="343"/>
    </location>
</feature>
<dbReference type="InterPro" id="IPR005467">
    <property type="entry name" value="His_kinase_dom"/>
</dbReference>
<dbReference type="EC" id="2.7.13.3" evidence="3"/>
<dbReference type="InterPro" id="IPR036097">
    <property type="entry name" value="HisK_dim/P_sf"/>
</dbReference>
<accession>A0A3A9AV12</accession>
<keyword evidence="11" id="KW-1185">Reference proteome</keyword>
<dbReference type="PRINTS" id="PR00344">
    <property type="entry name" value="BCTRLSENSOR"/>
</dbReference>
<dbReference type="SMART" id="SM00388">
    <property type="entry name" value="HisKA"/>
    <property type="match status" value="1"/>
</dbReference>
<proteinExistence type="predicted"/>
<protein>
    <recommendedName>
        <fullName evidence="3">histidine kinase</fullName>
        <ecNumber evidence="3">2.7.13.3</ecNumber>
    </recommendedName>
</protein>
<dbReference type="Pfam" id="PF00512">
    <property type="entry name" value="HisKA"/>
    <property type="match status" value="1"/>
</dbReference>
<dbReference type="PANTHER" id="PTHR45453">
    <property type="entry name" value="PHOSPHATE REGULON SENSOR PROTEIN PHOR"/>
    <property type="match status" value="1"/>
</dbReference>
<dbReference type="Gene3D" id="1.10.287.130">
    <property type="match status" value="1"/>
</dbReference>
<feature type="transmembrane region" description="Helical" evidence="8">
    <location>
        <begin position="41"/>
        <end position="61"/>
    </location>
</feature>
<evidence type="ECO:0000313" key="10">
    <source>
        <dbReference type="EMBL" id="RKI91056.1"/>
    </source>
</evidence>
<evidence type="ECO:0000256" key="7">
    <source>
        <dbReference type="ARBA" id="ARBA00023012"/>
    </source>
</evidence>
<keyword evidence="5" id="KW-0808">Transferase</keyword>
<dbReference type="Pfam" id="PF02518">
    <property type="entry name" value="HATPase_c"/>
    <property type="match status" value="1"/>
</dbReference>
<evidence type="ECO:0000256" key="5">
    <source>
        <dbReference type="ARBA" id="ARBA00022679"/>
    </source>
</evidence>
<dbReference type="EMBL" id="RAYQ01000011">
    <property type="protein sequence ID" value="RKI91056.1"/>
    <property type="molecule type" value="Genomic_DNA"/>
</dbReference>
<dbReference type="PROSITE" id="PS50109">
    <property type="entry name" value="HIS_KIN"/>
    <property type="match status" value="1"/>
</dbReference>
<dbReference type="InterPro" id="IPR050351">
    <property type="entry name" value="BphY/WalK/GraS-like"/>
</dbReference>
<evidence type="ECO:0000313" key="11">
    <source>
        <dbReference type="Proteomes" id="UP000280696"/>
    </source>
</evidence>
<evidence type="ECO:0000256" key="3">
    <source>
        <dbReference type="ARBA" id="ARBA00012438"/>
    </source>
</evidence>
<comment type="catalytic activity">
    <reaction evidence="1">
        <text>ATP + protein L-histidine = ADP + protein N-phospho-L-histidine.</text>
        <dbReference type="EC" id="2.7.13.3"/>
    </reaction>
</comment>
<feature type="transmembrane region" description="Helical" evidence="8">
    <location>
        <begin position="12"/>
        <end position="35"/>
    </location>
</feature>
<evidence type="ECO:0000259" key="9">
    <source>
        <dbReference type="PROSITE" id="PS50109"/>
    </source>
</evidence>
<keyword evidence="8" id="KW-0472">Membrane</keyword>
<dbReference type="InterPro" id="IPR003661">
    <property type="entry name" value="HisK_dim/P_dom"/>
</dbReference>
<dbReference type="OrthoDB" id="9773956at2"/>
<dbReference type="InterPro" id="IPR004358">
    <property type="entry name" value="Sig_transdc_His_kin-like_C"/>
</dbReference>
<evidence type="ECO:0000256" key="2">
    <source>
        <dbReference type="ARBA" id="ARBA00004370"/>
    </source>
</evidence>
<dbReference type="AlphaFoldDB" id="A0A3A9AV12"/>
<dbReference type="GO" id="GO:0005886">
    <property type="term" value="C:plasma membrane"/>
    <property type="evidence" value="ECO:0007669"/>
    <property type="project" value="TreeGrafter"/>
</dbReference>
<dbReference type="SMART" id="SM00387">
    <property type="entry name" value="HATPase_c"/>
    <property type="match status" value="1"/>
</dbReference>
<evidence type="ECO:0000256" key="4">
    <source>
        <dbReference type="ARBA" id="ARBA00022553"/>
    </source>
</evidence>
<evidence type="ECO:0000256" key="8">
    <source>
        <dbReference type="SAM" id="Phobius"/>
    </source>
</evidence>
<dbReference type="GO" id="GO:0000155">
    <property type="term" value="F:phosphorelay sensor kinase activity"/>
    <property type="evidence" value="ECO:0007669"/>
    <property type="project" value="InterPro"/>
</dbReference>
<dbReference type="Gene3D" id="3.30.565.10">
    <property type="entry name" value="Histidine kinase-like ATPase, C-terminal domain"/>
    <property type="match status" value="1"/>
</dbReference>
<dbReference type="RefSeq" id="WP_120469743.1">
    <property type="nucleotide sequence ID" value="NZ_RAYQ01000011.1"/>
</dbReference>
<keyword evidence="8" id="KW-1133">Transmembrane helix</keyword>
<comment type="caution">
    <text evidence="10">The sequence shown here is derived from an EMBL/GenBank/DDBJ whole genome shotgun (WGS) entry which is preliminary data.</text>
</comment>
<keyword evidence="4" id="KW-0597">Phosphoprotein</keyword>
<comment type="subcellular location">
    <subcellularLocation>
        <location evidence="2">Membrane</location>
    </subcellularLocation>
</comment>
<keyword evidence="6 10" id="KW-0418">Kinase</keyword>
<name>A0A3A9AV12_9FIRM</name>
<dbReference type="SUPFAM" id="SSF55874">
    <property type="entry name" value="ATPase domain of HSP90 chaperone/DNA topoisomerase II/histidine kinase"/>
    <property type="match status" value="1"/>
</dbReference>
<evidence type="ECO:0000256" key="1">
    <source>
        <dbReference type="ARBA" id="ARBA00000085"/>
    </source>
</evidence>
<keyword evidence="8" id="KW-0812">Transmembrane</keyword>
<evidence type="ECO:0000256" key="6">
    <source>
        <dbReference type="ARBA" id="ARBA00022777"/>
    </source>
</evidence>
<reference evidence="10 11" key="1">
    <citation type="submission" date="2018-09" db="EMBL/GenBank/DDBJ databases">
        <title>Murine metabolic-syndrome-specific gut microbial biobank.</title>
        <authorList>
            <person name="Liu C."/>
        </authorList>
    </citation>
    <scope>NUCLEOTIDE SEQUENCE [LARGE SCALE GENOMIC DNA]</scope>
    <source>
        <strain evidence="10 11">0.1xD8-82</strain>
    </source>
</reference>
<dbReference type="Proteomes" id="UP000280696">
    <property type="component" value="Unassembled WGS sequence"/>
</dbReference>
<dbReference type="SUPFAM" id="SSF47384">
    <property type="entry name" value="Homodimeric domain of signal transducing histidine kinase"/>
    <property type="match status" value="1"/>
</dbReference>
<keyword evidence="7" id="KW-0902">Two-component regulatory system</keyword>
<dbReference type="PANTHER" id="PTHR45453:SF1">
    <property type="entry name" value="PHOSPHATE REGULON SENSOR PROTEIN PHOR"/>
    <property type="match status" value="1"/>
</dbReference>
<feature type="transmembrane region" description="Helical" evidence="8">
    <location>
        <begin position="322"/>
        <end position="340"/>
    </location>
</feature>
<dbReference type="InterPro" id="IPR036890">
    <property type="entry name" value="HATPase_C_sf"/>
</dbReference>